<feature type="transmembrane region" description="Helical" evidence="6">
    <location>
        <begin position="198"/>
        <end position="217"/>
    </location>
</feature>
<keyword evidence="4 6" id="KW-1133">Transmembrane helix</keyword>
<dbReference type="Pfam" id="PF02687">
    <property type="entry name" value="FtsX"/>
    <property type="match status" value="1"/>
</dbReference>
<feature type="transmembrane region" description="Helical" evidence="6">
    <location>
        <begin position="237"/>
        <end position="262"/>
    </location>
</feature>
<dbReference type="PANTHER" id="PTHR46795">
    <property type="entry name" value="ABC TRANSPORTER PERMEASE-RELATED-RELATED"/>
    <property type="match status" value="1"/>
</dbReference>
<keyword evidence="9" id="KW-1185">Reference proteome</keyword>
<feature type="domain" description="ABC3 transporter permease C-terminal" evidence="7">
    <location>
        <begin position="62"/>
        <end position="170"/>
    </location>
</feature>
<dbReference type="InterPro" id="IPR027022">
    <property type="entry name" value="ABC_permease_BceB-typ"/>
</dbReference>
<evidence type="ECO:0000259" key="7">
    <source>
        <dbReference type="Pfam" id="PF02687"/>
    </source>
</evidence>
<protein>
    <submittedName>
        <fullName evidence="8">FtsX-like permease family protein</fullName>
    </submittedName>
</protein>
<feature type="transmembrane region" description="Helical" evidence="6">
    <location>
        <begin position="18"/>
        <end position="38"/>
    </location>
</feature>
<evidence type="ECO:0000256" key="2">
    <source>
        <dbReference type="ARBA" id="ARBA00022475"/>
    </source>
</evidence>
<proteinExistence type="inferred from homology"/>
<dbReference type="InterPro" id="IPR052536">
    <property type="entry name" value="ABC-4_Integral_Memb_Prot"/>
</dbReference>
<feature type="transmembrane region" description="Helical" evidence="6">
    <location>
        <begin position="295"/>
        <end position="319"/>
    </location>
</feature>
<dbReference type="RefSeq" id="WP_068453276.1">
    <property type="nucleotide sequence ID" value="NZ_JBCEWA010000007.1"/>
</dbReference>
<comment type="caution">
    <text evidence="8">The sequence shown here is derived from an EMBL/GenBank/DDBJ whole genome shotgun (WGS) entry which is preliminary data.</text>
</comment>
<reference evidence="8 9" key="1">
    <citation type="submission" date="2024-04" db="EMBL/GenBank/DDBJ databases">
        <authorList>
            <person name="Wu Y.S."/>
            <person name="Zhang L."/>
        </authorList>
    </citation>
    <scope>NUCLEOTIDE SEQUENCE [LARGE SCALE GENOMIC DNA]</scope>
    <source>
        <strain evidence="8 9">KG-01</strain>
    </source>
</reference>
<evidence type="ECO:0000256" key="5">
    <source>
        <dbReference type="ARBA" id="ARBA00023136"/>
    </source>
</evidence>
<dbReference type="Proteomes" id="UP001398420">
    <property type="component" value="Unassembled WGS sequence"/>
</dbReference>
<feature type="transmembrane region" description="Helical" evidence="6">
    <location>
        <begin position="101"/>
        <end position="127"/>
    </location>
</feature>
<feature type="transmembrane region" description="Helical" evidence="6">
    <location>
        <begin position="153"/>
        <end position="177"/>
    </location>
</feature>
<dbReference type="InterPro" id="IPR003838">
    <property type="entry name" value="ABC3_permease_C"/>
</dbReference>
<dbReference type="PIRSF" id="PIRSF018968">
    <property type="entry name" value="ABC_permease_BceB"/>
    <property type="match status" value="1"/>
</dbReference>
<evidence type="ECO:0000256" key="3">
    <source>
        <dbReference type="ARBA" id="ARBA00022692"/>
    </source>
</evidence>
<sequence>MSFNTLVFRSMRKNIRHYYLYFFALIFSATLYFSFTTISSNDDVTHMRNADLKAGAAFQVGSIILIIIVAVFVFYANHLFMKRRSREIGLYQLIGMPKSKINSMICIENFILFTSAVSLGVLIGYFFSRFFTMAFLKVIGSDDFVEMYFSTDALVQTLVVFAIIFGFILLQTMWLIARSKLLDLFQAESKSEQQIKKIAPYQLVLGLLGIVLIGFGYYRSSILFEVKNTITLNDLFIAMAIILFSVIIGTFLFFRYSVSFLFNVIRSSKKGHLNITDVVAVTPIIHRIRSSSLSLSLITILTALALGILSLGSIAYYGVHATANQNSSYDFVTFNNQGSFEQQLKKEQIDFKKQTFQIVSADIDTQNLLKEKPTDDALENISNKTQVVAFSDAKKVFPSINITDDEAYLTGYSQMMASIIPLESGRTIQVLLPGLTKNLEVKTIEKQAIVPSYLTSGVPAVVVSDALFKQLQENKKVQKMTAWHSFTGYTVPEQDIKQATELYFKTTNDGTFKSKKQELHPKPKAILIKALQEQMGLVIFIAGFIGLAFLFTSGSILYFKQMSEADEERTSFTTMRKIGFSEQEIMRGIYMKQLFNFGIPLVIGLLHSYFAVKSGWMFFGTELYTPLFMTMGIYILLYSIFALLTTQYYKNVVRQAL</sequence>
<name>A0ABU9LPV0_9BACL</name>
<keyword evidence="6" id="KW-0813">Transport</keyword>
<keyword evidence="3 6" id="KW-0812">Transmembrane</keyword>
<feature type="transmembrane region" description="Helical" evidence="6">
    <location>
        <begin position="624"/>
        <end position="644"/>
    </location>
</feature>
<organism evidence="8 9">
    <name type="scientific">Kurthia gibsonii</name>
    <dbReference type="NCBI Taxonomy" id="33946"/>
    <lineage>
        <taxon>Bacteria</taxon>
        <taxon>Bacillati</taxon>
        <taxon>Bacillota</taxon>
        <taxon>Bacilli</taxon>
        <taxon>Bacillales</taxon>
        <taxon>Caryophanaceae</taxon>
        <taxon>Kurthia</taxon>
    </lineage>
</organism>
<gene>
    <name evidence="8" type="ORF">AAF454_09885</name>
</gene>
<keyword evidence="2 6" id="KW-1003">Cell membrane</keyword>
<keyword evidence="5 6" id="KW-0472">Membrane</keyword>
<feature type="transmembrane region" description="Helical" evidence="6">
    <location>
        <begin position="535"/>
        <end position="559"/>
    </location>
</feature>
<feature type="transmembrane region" description="Helical" evidence="6">
    <location>
        <begin position="594"/>
        <end position="612"/>
    </location>
</feature>
<feature type="transmembrane region" description="Helical" evidence="6">
    <location>
        <begin position="58"/>
        <end position="80"/>
    </location>
</feature>
<evidence type="ECO:0000256" key="1">
    <source>
        <dbReference type="ARBA" id="ARBA00004651"/>
    </source>
</evidence>
<comment type="similarity">
    <text evidence="6">Belongs to the ABC-4 integral membrane protein family.</text>
</comment>
<comment type="subcellular location">
    <subcellularLocation>
        <location evidence="1 6">Cell membrane</location>
        <topology evidence="1 6">Multi-pass membrane protein</topology>
    </subcellularLocation>
</comment>
<evidence type="ECO:0000313" key="9">
    <source>
        <dbReference type="Proteomes" id="UP001398420"/>
    </source>
</evidence>
<evidence type="ECO:0000256" key="6">
    <source>
        <dbReference type="PIRNR" id="PIRNR018968"/>
    </source>
</evidence>
<dbReference type="PANTHER" id="PTHR46795:SF3">
    <property type="entry name" value="ABC TRANSPORTER PERMEASE"/>
    <property type="match status" value="1"/>
</dbReference>
<evidence type="ECO:0000313" key="8">
    <source>
        <dbReference type="EMBL" id="MEL5988706.1"/>
    </source>
</evidence>
<dbReference type="EMBL" id="JBCEWA010000007">
    <property type="protein sequence ID" value="MEL5988706.1"/>
    <property type="molecule type" value="Genomic_DNA"/>
</dbReference>
<evidence type="ECO:0000256" key="4">
    <source>
        <dbReference type="ARBA" id="ARBA00022989"/>
    </source>
</evidence>
<accession>A0ABU9LPV0</accession>